<keyword evidence="1" id="KW-0472">Membrane</keyword>
<dbReference type="Pfam" id="PF07697">
    <property type="entry name" value="7TMR-HDED"/>
    <property type="match status" value="1"/>
</dbReference>
<dbReference type="Proteomes" id="UP000031829">
    <property type="component" value="Chromosome"/>
</dbReference>
<dbReference type="SMART" id="SM00471">
    <property type="entry name" value="HDc"/>
    <property type="match status" value="1"/>
</dbReference>
<dbReference type="PROSITE" id="PS51831">
    <property type="entry name" value="HD"/>
    <property type="match status" value="1"/>
</dbReference>
<dbReference type="NCBIfam" id="TIGR00277">
    <property type="entry name" value="HDIG"/>
    <property type="match status" value="1"/>
</dbReference>
<dbReference type="CDD" id="cd00077">
    <property type="entry name" value="HDc"/>
    <property type="match status" value="1"/>
</dbReference>
<dbReference type="PANTHER" id="PTHR36442:SF1">
    <property type="entry name" value="CYCLIC-DI-AMP PHOSPHODIESTERASE PGPH"/>
    <property type="match status" value="1"/>
</dbReference>
<dbReference type="InterPro" id="IPR003607">
    <property type="entry name" value="HD/PDEase_dom"/>
</dbReference>
<organism evidence="3 4">
    <name type="scientific">Priestia megaterium (strain ATCC 14581 / DSM 32 / CCUG 1817 / JCM 2506 / NBRC 15308 / NCIMB 9376 / NCTC 10342 / NRRL B-14308 / VKM B-512 / Ford 19)</name>
    <name type="common">Bacillus megaterium</name>
    <dbReference type="NCBI Taxonomy" id="1348623"/>
    <lineage>
        <taxon>Bacteria</taxon>
        <taxon>Bacillati</taxon>
        <taxon>Bacillota</taxon>
        <taxon>Bacilli</taxon>
        <taxon>Bacillales</taxon>
        <taxon>Bacillaceae</taxon>
        <taxon>Priestia</taxon>
    </lineage>
</organism>
<feature type="transmembrane region" description="Helical" evidence="1">
    <location>
        <begin position="358"/>
        <end position="376"/>
    </location>
</feature>
<dbReference type="PANTHER" id="PTHR36442">
    <property type="entry name" value="CYCLIC-DI-AMP PHOSPHODIESTERASE PGPH"/>
    <property type="match status" value="1"/>
</dbReference>
<evidence type="ECO:0000256" key="1">
    <source>
        <dbReference type="SAM" id="Phobius"/>
    </source>
</evidence>
<evidence type="ECO:0000259" key="2">
    <source>
        <dbReference type="PROSITE" id="PS51831"/>
    </source>
</evidence>
<name>A0A0B6AAT2_PRIM2</name>
<dbReference type="EMBL" id="CP009920">
    <property type="protein sequence ID" value="AJI20636.1"/>
    <property type="molecule type" value="Genomic_DNA"/>
</dbReference>
<dbReference type="KEGG" id="bmeg:BG04_1544"/>
<evidence type="ECO:0000313" key="3">
    <source>
        <dbReference type="EMBL" id="AJI20636.1"/>
    </source>
</evidence>
<dbReference type="AlphaFoldDB" id="A0A0B6AAT2"/>
<feature type="transmembrane region" description="Helical" evidence="1">
    <location>
        <begin position="382"/>
        <end position="401"/>
    </location>
</feature>
<feature type="transmembrane region" description="Helical" evidence="1">
    <location>
        <begin position="443"/>
        <end position="466"/>
    </location>
</feature>
<dbReference type="Pfam" id="PF01966">
    <property type="entry name" value="HD"/>
    <property type="match status" value="1"/>
</dbReference>
<accession>A0A0B6AAT2</accession>
<sequence>MSTFRIIKQTMAQIERLRLIQIGLYALLGVMMFASMYSNVKPQELDLRLLSISPQTIYSPVTIEDKESTEKKRAEAEQAVEDVYTQKTEYAQNQVDLVASIFDAMMEVNTEYEKEDHEDDSIDAVLKTKQKMLEDKLPEDIQKNLPKDTIKQLLQSSNSDLSIAKDAVVTAVHHVMKDQVKISDVEEKKDQVESQLVYTNVSNSLKDSMNAIAKFAIIPNVIYDPQKTAENRQAAVEKVEPVRIKQGQIIVEENQLINPDIYRQLQLAGLLNNKGSIQPFAGLALLIVMMIAGLIYYLREFHTKTYQPLLLYVLVATITIGLMKILSLFQQIDLSEIGFLAPVAVGGLLIRILMDERIAILSSVVFAICGSIIFNGELTTSFNMNIGIYFLISNIAAILFLSRQHRRSRILQAGLFVAMVNVIISFAIIFIKNGQIGTVELGYYSMMSIASGVIASVLTIGLLPFFESGFGILSTMKLIELSSPNHPLLRKILTETPGTYHHSVMVANLSEAACETIGANGLLARVGAYYHDIGKTKRPQYFIENQMNITNPHDKLSPKTSKNIIIAHATDGATILRNHKFPKEIVDIAEQHHGTTLLKFFYHKALEQTEEKIDEKEYRYPGPKPQSKEAAVICIADSVEAAVRSMSNPTPEKIENLVRNIIKDRLQDEQLSECNVTLKELELIRQALCETLNGIFHSRIEYPEIKKEKVKV</sequence>
<keyword evidence="1" id="KW-1133">Transmembrane helix</keyword>
<reference evidence="3 4" key="1">
    <citation type="journal article" date="2015" name="Genome Announc.">
        <title>Complete genome sequences for 35 biothreat assay-relevant bacillus species.</title>
        <authorList>
            <person name="Johnson S.L."/>
            <person name="Daligault H.E."/>
            <person name="Davenport K.W."/>
            <person name="Jaissle J."/>
            <person name="Frey K.G."/>
            <person name="Ladner J.T."/>
            <person name="Broomall S.M."/>
            <person name="Bishop-Lilly K.A."/>
            <person name="Bruce D.C."/>
            <person name="Gibbons H.S."/>
            <person name="Coyne S.R."/>
            <person name="Lo C.C."/>
            <person name="Meincke L."/>
            <person name="Munk A.C."/>
            <person name="Koroleva G.I."/>
            <person name="Rosenzweig C.N."/>
            <person name="Palacios G.F."/>
            <person name="Redden C.L."/>
            <person name="Minogue T.D."/>
            <person name="Chain P.S."/>
        </authorList>
    </citation>
    <scope>NUCLEOTIDE SEQUENCE [LARGE SCALE GENOMIC DNA]</scope>
    <source>
        <strain evidence="4">ATCC 14581 / DSM 32 / JCM 2506 / NBRC 15308 / NCIMB 9376 / NCTC 10342 / NRRL B-14308 / VKM B-512</strain>
    </source>
</reference>
<dbReference type="SUPFAM" id="SSF109604">
    <property type="entry name" value="HD-domain/PDEase-like"/>
    <property type="match status" value="1"/>
</dbReference>
<dbReference type="InterPro" id="IPR006675">
    <property type="entry name" value="HDIG_dom"/>
</dbReference>
<gene>
    <name evidence="3" type="ORF">BG04_1544</name>
</gene>
<feature type="transmembrane region" description="Helical" evidence="1">
    <location>
        <begin position="413"/>
        <end position="431"/>
    </location>
</feature>
<evidence type="ECO:0000313" key="4">
    <source>
        <dbReference type="Proteomes" id="UP000031829"/>
    </source>
</evidence>
<feature type="transmembrane region" description="Helical" evidence="1">
    <location>
        <begin position="20"/>
        <end position="38"/>
    </location>
</feature>
<dbReference type="Pfam" id="PF07698">
    <property type="entry name" value="7TM-7TMR_HD"/>
    <property type="match status" value="1"/>
</dbReference>
<feature type="transmembrane region" description="Helical" evidence="1">
    <location>
        <begin position="280"/>
        <end position="298"/>
    </location>
</feature>
<dbReference type="Gene3D" id="1.10.3210.10">
    <property type="entry name" value="Hypothetical protein af1432"/>
    <property type="match status" value="1"/>
</dbReference>
<protein>
    <submittedName>
        <fullName evidence="3">HDIG domain protein</fullName>
    </submittedName>
</protein>
<dbReference type="InterPro" id="IPR011624">
    <property type="entry name" value="Metal-dep_PHydrolase_7TM_extra"/>
</dbReference>
<feature type="transmembrane region" description="Helical" evidence="1">
    <location>
        <begin position="335"/>
        <end position="353"/>
    </location>
</feature>
<proteinExistence type="predicted"/>
<dbReference type="InterPro" id="IPR011621">
    <property type="entry name" value="Metal-dep_PHydrolase_7TM_intra"/>
</dbReference>
<feature type="transmembrane region" description="Helical" evidence="1">
    <location>
        <begin position="310"/>
        <end position="329"/>
    </location>
</feature>
<feature type="domain" description="HD" evidence="2">
    <location>
        <begin position="499"/>
        <end position="642"/>
    </location>
</feature>
<keyword evidence="1" id="KW-0812">Transmembrane</keyword>
<dbReference type="InterPro" id="IPR006674">
    <property type="entry name" value="HD_domain"/>
</dbReference>
<dbReference type="HOGENOM" id="CLU_015767_1_2_9"/>
<dbReference type="InterPro" id="IPR052722">
    <property type="entry name" value="PgpH_phosphodiesterase"/>
</dbReference>